<feature type="compositionally biased region" description="Basic and acidic residues" evidence="8">
    <location>
        <begin position="8"/>
        <end position="24"/>
    </location>
</feature>
<dbReference type="Gene3D" id="3.40.50.1110">
    <property type="entry name" value="SGNH hydrolase"/>
    <property type="match status" value="1"/>
</dbReference>
<dbReference type="PANTHER" id="PTHR45650:SF4">
    <property type="entry name" value="GDSL-LIKE LIPASE_ACYLHYDROLASE FAMILY PROTEIN, EXPRESSED"/>
    <property type="match status" value="1"/>
</dbReference>
<evidence type="ECO:0000256" key="4">
    <source>
        <dbReference type="ARBA" id="ARBA00022729"/>
    </source>
</evidence>
<evidence type="ECO:0000256" key="7">
    <source>
        <dbReference type="ARBA" id="ARBA00023098"/>
    </source>
</evidence>
<organism evidence="9 10">
    <name type="scientific">Camellia sinensis</name>
    <name type="common">Tea plant</name>
    <name type="synonym">Thea sinensis</name>
    <dbReference type="NCBI Taxonomy" id="4442"/>
    <lineage>
        <taxon>Eukaryota</taxon>
        <taxon>Viridiplantae</taxon>
        <taxon>Streptophyta</taxon>
        <taxon>Embryophyta</taxon>
        <taxon>Tracheophyta</taxon>
        <taxon>Spermatophyta</taxon>
        <taxon>Magnoliopsida</taxon>
        <taxon>eudicotyledons</taxon>
        <taxon>Gunneridae</taxon>
        <taxon>Pentapetalae</taxon>
        <taxon>asterids</taxon>
        <taxon>Ericales</taxon>
        <taxon>Theaceae</taxon>
        <taxon>Camellia</taxon>
    </lineage>
</organism>
<keyword evidence="5" id="KW-0378">Hydrolase</keyword>
<reference evidence="10" key="1">
    <citation type="journal article" date="2020" name="Nat. Commun.">
        <title>Genome assembly of wild tea tree DASZ reveals pedigree and selection history of tea varieties.</title>
        <authorList>
            <person name="Zhang W."/>
            <person name="Zhang Y."/>
            <person name="Qiu H."/>
            <person name="Guo Y."/>
            <person name="Wan H."/>
            <person name="Zhang X."/>
            <person name="Scossa F."/>
            <person name="Alseekh S."/>
            <person name="Zhang Q."/>
            <person name="Wang P."/>
            <person name="Xu L."/>
            <person name="Schmidt M.H."/>
            <person name="Jia X."/>
            <person name="Li D."/>
            <person name="Zhu A."/>
            <person name="Guo F."/>
            <person name="Chen W."/>
            <person name="Ni D."/>
            <person name="Usadel B."/>
            <person name="Fernie A.R."/>
            <person name="Wen W."/>
        </authorList>
    </citation>
    <scope>NUCLEOTIDE SEQUENCE [LARGE SCALE GENOMIC DNA]</scope>
    <source>
        <strain evidence="10">cv. G240</strain>
    </source>
</reference>
<evidence type="ECO:0000256" key="2">
    <source>
        <dbReference type="ARBA" id="ARBA00008668"/>
    </source>
</evidence>
<evidence type="ECO:0008006" key="11">
    <source>
        <dbReference type="Google" id="ProtNLM"/>
    </source>
</evidence>
<evidence type="ECO:0000256" key="5">
    <source>
        <dbReference type="ARBA" id="ARBA00022801"/>
    </source>
</evidence>
<keyword evidence="3" id="KW-0964">Secreted</keyword>
<evidence type="ECO:0000256" key="8">
    <source>
        <dbReference type="SAM" id="MobiDB-lite"/>
    </source>
</evidence>
<reference evidence="9 10" key="2">
    <citation type="submission" date="2020-07" db="EMBL/GenBank/DDBJ databases">
        <title>Genome assembly of wild tea tree DASZ reveals pedigree and selection history of tea varieties.</title>
        <authorList>
            <person name="Zhang W."/>
        </authorList>
    </citation>
    <scope>NUCLEOTIDE SEQUENCE [LARGE SCALE GENOMIC DNA]</scope>
    <source>
        <strain evidence="10">cv. G240</strain>
        <tissue evidence="9">Leaf</tissue>
    </source>
</reference>
<evidence type="ECO:0000313" key="10">
    <source>
        <dbReference type="Proteomes" id="UP000593564"/>
    </source>
</evidence>
<keyword evidence="4" id="KW-0732">Signal</keyword>
<dbReference type="InterPro" id="IPR036514">
    <property type="entry name" value="SGNH_hydro_sf"/>
</dbReference>
<keyword evidence="10" id="KW-1185">Reference proteome</keyword>
<evidence type="ECO:0000256" key="6">
    <source>
        <dbReference type="ARBA" id="ARBA00022963"/>
    </source>
</evidence>
<name>A0A7J7GLI8_CAMSI</name>
<dbReference type="GO" id="GO:0005576">
    <property type="term" value="C:extracellular region"/>
    <property type="evidence" value="ECO:0007669"/>
    <property type="project" value="UniProtKB-SubCell"/>
</dbReference>
<feature type="region of interest" description="Disordered" evidence="8">
    <location>
        <begin position="1"/>
        <end position="36"/>
    </location>
</feature>
<dbReference type="CDD" id="cd01837">
    <property type="entry name" value="SGNH_plant_lipase_like"/>
    <property type="match status" value="1"/>
</dbReference>
<gene>
    <name evidence="9" type="ORF">HYC85_019192</name>
</gene>
<evidence type="ECO:0000256" key="3">
    <source>
        <dbReference type="ARBA" id="ARBA00022525"/>
    </source>
</evidence>
<dbReference type="PANTHER" id="PTHR45650">
    <property type="entry name" value="GDSL-LIKE LIPASE/ACYLHYDROLASE-RELATED"/>
    <property type="match status" value="1"/>
</dbReference>
<dbReference type="Proteomes" id="UP000593564">
    <property type="component" value="Unassembled WGS sequence"/>
</dbReference>
<sequence length="281" mass="30728">MMSQARHTLAEKDAAYDSRGEQAAHESSQGQEIGLKDFTPPYLAPTTTGPVVLQGVNYASGGGGILNHTGKIFVGRINLDAQMDNFANTRQDIISNIALEQKLVPPETFVDTLISRFRLQLTRLYNMGARNIVVANVGPIGCIPYQRDINPSAGGSCVAFPNQLAQLFNAQLKDLLAELSANLKESKFLYANVYRLFEDIIKNHISYGFENANSACCAISGRFGGLIPCGPSAKVCPDRSKYVFWDPYHPTDAANAIIAKRLTDGGSDDIWPMNIRRLLES</sequence>
<keyword evidence="6" id="KW-0442">Lipid degradation</keyword>
<comment type="caution">
    <text evidence="9">The sequence shown here is derived from an EMBL/GenBank/DDBJ whole genome shotgun (WGS) entry which is preliminary data.</text>
</comment>
<keyword evidence="7" id="KW-0443">Lipid metabolism</keyword>
<dbReference type="GO" id="GO:0016788">
    <property type="term" value="F:hydrolase activity, acting on ester bonds"/>
    <property type="evidence" value="ECO:0007669"/>
    <property type="project" value="InterPro"/>
</dbReference>
<comment type="similarity">
    <text evidence="2">Belongs to the 'GDSL' lipolytic enzyme family.</text>
</comment>
<dbReference type="Pfam" id="PF00657">
    <property type="entry name" value="Lipase_GDSL"/>
    <property type="match status" value="1"/>
</dbReference>
<dbReference type="InterPro" id="IPR035669">
    <property type="entry name" value="SGNH_plant_lipase-like"/>
</dbReference>
<evidence type="ECO:0000313" key="9">
    <source>
        <dbReference type="EMBL" id="KAF5941550.1"/>
    </source>
</evidence>
<dbReference type="EMBL" id="JACBKZ010000009">
    <property type="protein sequence ID" value="KAF5941550.1"/>
    <property type="molecule type" value="Genomic_DNA"/>
</dbReference>
<protein>
    <recommendedName>
        <fullName evidence="11">GDSL esterase/lipase</fullName>
    </recommendedName>
</protein>
<dbReference type="AlphaFoldDB" id="A0A7J7GLI8"/>
<dbReference type="SUPFAM" id="SSF52266">
    <property type="entry name" value="SGNH hydrolase"/>
    <property type="match status" value="1"/>
</dbReference>
<accession>A0A7J7GLI8</accession>
<proteinExistence type="inferred from homology"/>
<evidence type="ECO:0000256" key="1">
    <source>
        <dbReference type="ARBA" id="ARBA00004613"/>
    </source>
</evidence>
<dbReference type="InterPro" id="IPR001087">
    <property type="entry name" value="GDSL"/>
</dbReference>
<dbReference type="GO" id="GO:0016042">
    <property type="term" value="P:lipid catabolic process"/>
    <property type="evidence" value="ECO:0007669"/>
    <property type="project" value="UniProtKB-KW"/>
</dbReference>
<dbReference type="InterPro" id="IPR051238">
    <property type="entry name" value="GDSL_esterase/lipase"/>
</dbReference>
<comment type="subcellular location">
    <subcellularLocation>
        <location evidence="1">Secreted</location>
    </subcellularLocation>
</comment>